<evidence type="ECO:0000313" key="2">
    <source>
        <dbReference type="Proteomes" id="UP000054988"/>
    </source>
</evidence>
<proteinExistence type="predicted"/>
<reference evidence="1 2" key="1">
    <citation type="submission" date="2015-12" db="EMBL/GenBank/DDBJ databases">
        <title>Draft genome sequence of Moniliophthora roreri, the causal agent of frosty pod rot of cacao.</title>
        <authorList>
            <person name="Aime M.C."/>
            <person name="Diaz-Valderrama J.R."/>
            <person name="Kijpornyongpan T."/>
            <person name="Phillips-Mora W."/>
        </authorList>
    </citation>
    <scope>NUCLEOTIDE SEQUENCE [LARGE SCALE GENOMIC DNA]</scope>
    <source>
        <strain evidence="1 2">MCA 2952</strain>
    </source>
</reference>
<dbReference type="Proteomes" id="UP000054988">
    <property type="component" value="Unassembled WGS sequence"/>
</dbReference>
<evidence type="ECO:0000313" key="1">
    <source>
        <dbReference type="EMBL" id="KTB32939.1"/>
    </source>
</evidence>
<dbReference type="AlphaFoldDB" id="A0A0W0F9G3"/>
<protein>
    <submittedName>
        <fullName evidence="1">Uncharacterized protein</fullName>
    </submittedName>
</protein>
<comment type="caution">
    <text evidence="1">The sequence shown here is derived from an EMBL/GenBank/DDBJ whole genome shotgun (WGS) entry which is preliminary data.</text>
</comment>
<organism evidence="1 2">
    <name type="scientific">Moniliophthora roreri</name>
    <name type="common">Frosty pod rot fungus</name>
    <name type="synonym">Monilia roreri</name>
    <dbReference type="NCBI Taxonomy" id="221103"/>
    <lineage>
        <taxon>Eukaryota</taxon>
        <taxon>Fungi</taxon>
        <taxon>Dikarya</taxon>
        <taxon>Basidiomycota</taxon>
        <taxon>Agaricomycotina</taxon>
        <taxon>Agaricomycetes</taxon>
        <taxon>Agaricomycetidae</taxon>
        <taxon>Agaricales</taxon>
        <taxon>Marasmiineae</taxon>
        <taxon>Marasmiaceae</taxon>
        <taxon>Moniliophthora</taxon>
    </lineage>
</organism>
<sequence>MGCRAVSSTVRRNASSPHSDIEESLLTSKSYLETWSTSIPPMAPVPTTFISATPSSAILAGPVASPTTAVLETILSSTAILESMLTTTTSSLPQPFVITFLVLIALYASIPRIFDWRYPVRSSQMLRNSALSTEQSIQASRRAVGVIARKNILKLKERLRTLHTDVVALEARTEPSRSSLITWVTFKWKMVRDVDECHTALKALQAEVQAKLGHVQEQSYYSEIGRRIRTSAVENE</sequence>
<name>A0A0W0F9G3_MONRR</name>
<gene>
    <name evidence="1" type="ORF">WG66_14523</name>
</gene>
<dbReference type="EMBL" id="LATX01002199">
    <property type="protein sequence ID" value="KTB32939.1"/>
    <property type="molecule type" value="Genomic_DNA"/>
</dbReference>
<accession>A0A0W0F9G3</accession>